<dbReference type="EMBL" id="JARJCW010000030">
    <property type="protein sequence ID" value="KAJ7209634.1"/>
    <property type="molecule type" value="Genomic_DNA"/>
</dbReference>
<gene>
    <name evidence="1" type="ORF">GGX14DRAFT_452349</name>
</gene>
<evidence type="ECO:0000313" key="2">
    <source>
        <dbReference type="Proteomes" id="UP001219525"/>
    </source>
</evidence>
<reference evidence="1" key="1">
    <citation type="submission" date="2023-03" db="EMBL/GenBank/DDBJ databases">
        <title>Massive genome expansion in bonnet fungi (Mycena s.s.) driven by repeated elements and novel gene families across ecological guilds.</title>
        <authorList>
            <consortium name="Lawrence Berkeley National Laboratory"/>
            <person name="Harder C.B."/>
            <person name="Miyauchi S."/>
            <person name="Viragh M."/>
            <person name="Kuo A."/>
            <person name="Thoen E."/>
            <person name="Andreopoulos B."/>
            <person name="Lu D."/>
            <person name="Skrede I."/>
            <person name="Drula E."/>
            <person name="Henrissat B."/>
            <person name="Morin E."/>
            <person name="Kohler A."/>
            <person name="Barry K."/>
            <person name="LaButti K."/>
            <person name="Morin E."/>
            <person name="Salamov A."/>
            <person name="Lipzen A."/>
            <person name="Mereny Z."/>
            <person name="Hegedus B."/>
            <person name="Baldrian P."/>
            <person name="Stursova M."/>
            <person name="Weitz H."/>
            <person name="Taylor A."/>
            <person name="Grigoriev I.V."/>
            <person name="Nagy L.G."/>
            <person name="Martin F."/>
            <person name="Kauserud H."/>
        </authorList>
    </citation>
    <scope>NUCLEOTIDE SEQUENCE</scope>
    <source>
        <strain evidence="1">9144</strain>
    </source>
</reference>
<dbReference type="InterPro" id="IPR027417">
    <property type="entry name" value="P-loop_NTPase"/>
</dbReference>
<organism evidence="1 2">
    <name type="scientific">Mycena pura</name>
    <dbReference type="NCBI Taxonomy" id="153505"/>
    <lineage>
        <taxon>Eukaryota</taxon>
        <taxon>Fungi</taxon>
        <taxon>Dikarya</taxon>
        <taxon>Basidiomycota</taxon>
        <taxon>Agaricomycotina</taxon>
        <taxon>Agaricomycetes</taxon>
        <taxon>Agaricomycetidae</taxon>
        <taxon>Agaricales</taxon>
        <taxon>Marasmiineae</taxon>
        <taxon>Mycenaceae</taxon>
        <taxon>Mycena</taxon>
    </lineage>
</organism>
<sequence length="262" mass="29408">MSSKTRVILVGIGGATCSGKTTLAKHLKRILPNSVIIHQDDFAPPQELVPIHPVYNVQDWDAAPGAIAWPRLVNFLRGVKATGEIPDDHRSHDHLNEQKDLPIPPHVRDHWIAVFEHLRSQCATKGREDIVWGLVDGFLLYWHPEVIEQLDVRIFLRVPHAVLRKRRHERHGYHTAVQSDPEGTLWRDPPHYWEQIVYPAYLDANRDVFENGDVEGGAPSHKVDGLVLLEPLAMTVADAVSRSCEVISGFLESSAANVVKTA</sequence>
<keyword evidence="2" id="KW-1185">Reference proteome</keyword>
<accession>A0AAD6VF69</accession>
<name>A0AAD6VF69_9AGAR</name>
<comment type="caution">
    <text evidence="1">The sequence shown here is derived from an EMBL/GenBank/DDBJ whole genome shotgun (WGS) entry which is preliminary data.</text>
</comment>
<dbReference type="Proteomes" id="UP001219525">
    <property type="component" value="Unassembled WGS sequence"/>
</dbReference>
<dbReference type="Gene3D" id="3.40.50.300">
    <property type="entry name" value="P-loop containing nucleotide triphosphate hydrolases"/>
    <property type="match status" value="1"/>
</dbReference>
<dbReference type="AlphaFoldDB" id="A0AAD6VF69"/>
<proteinExistence type="predicted"/>
<dbReference type="FunFam" id="3.40.50.300:FF:002582">
    <property type="entry name" value="Nicotinamide riboside kinase, variant"/>
    <property type="match status" value="1"/>
</dbReference>
<dbReference type="SUPFAM" id="SSF52540">
    <property type="entry name" value="P-loop containing nucleoside triphosphate hydrolases"/>
    <property type="match status" value="1"/>
</dbReference>
<evidence type="ECO:0000313" key="1">
    <source>
        <dbReference type="EMBL" id="KAJ7209634.1"/>
    </source>
</evidence>
<dbReference type="PANTHER" id="PTHR10285">
    <property type="entry name" value="URIDINE KINASE"/>
    <property type="match status" value="1"/>
</dbReference>
<keyword evidence="1" id="KW-0378">Hydrolase</keyword>
<dbReference type="CDD" id="cd02024">
    <property type="entry name" value="NRK1"/>
    <property type="match status" value="1"/>
</dbReference>
<protein>
    <submittedName>
        <fullName evidence="1">P-loop containing nucleoside triphosphate hydrolase protein</fullName>
    </submittedName>
</protein>
<dbReference type="GO" id="GO:0016787">
    <property type="term" value="F:hydrolase activity"/>
    <property type="evidence" value="ECO:0007669"/>
    <property type="project" value="UniProtKB-KW"/>
</dbReference>